<dbReference type="InterPro" id="IPR011545">
    <property type="entry name" value="DEAD/DEAH_box_helicase_dom"/>
</dbReference>
<comment type="catalytic activity">
    <reaction evidence="9">
        <text>Couples ATP hydrolysis with the unwinding of duplex DNA by translocating in the 3'-5' direction.</text>
        <dbReference type="EC" id="5.6.2.4"/>
    </reaction>
</comment>
<evidence type="ECO:0000256" key="8">
    <source>
        <dbReference type="ARBA" id="ARBA00023235"/>
    </source>
</evidence>
<keyword evidence="8" id="KW-0413">Isomerase</keyword>
<dbReference type="GO" id="GO:0043590">
    <property type="term" value="C:bacterial nucleoid"/>
    <property type="evidence" value="ECO:0007669"/>
    <property type="project" value="TreeGrafter"/>
</dbReference>
<dbReference type="Gene3D" id="3.40.50.300">
    <property type="entry name" value="P-loop containing nucleotide triphosphate hydrolases"/>
    <property type="match status" value="2"/>
</dbReference>
<dbReference type="SMART" id="SM00490">
    <property type="entry name" value="HELICc"/>
    <property type="match status" value="1"/>
</dbReference>
<dbReference type="GO" id="GO:0003677">
    <property type="term" value="F:DNA binding"/>
    <property type="evidence" value="ECO:0007669"/>
    <property type="project" value="UniProtKB-KW"/>
</dbReference>
<dbReference type="NCBIfam" id="TIGR00614">
    <property type="entry name" value="recQ_fam"/>
    <property type="match status" value="1"/>
</dbReference>
<dbReference type="PROSITE" id="PS51192">
    <property type="entry name" value="HELICASE_ATP_BIND_1"/>
    <property type="match status" value="1"/>
</dbReference>
<accession>A0A918QQ03</accession>
<dbReference type="PANTHER" id="PTHR13710:SF105">
    <property type="entry name" value="ATP-DEPENDENT DNA HELICASE Q1"/>
    <property type="match status" value="1"/>
</dbReference>
<dbReference type="InterPro" id="IPR027417">
    <property type="entry name" value="P-loop_NTPase"/>
</dbReference>
<dbReference type="InterPro" id="IPR036388">
    <property type="entry name" value="WH-like_DNA-bd_sf"/>
</dbReference>
<dbReference type="EC" id="5.6.2.4" evidence="10"/>
<dbReference type="InterPro" id="IPR032284">
    <property type="entry name" value="RecQ_Zn-bd"/>
</dbReference>
<name>A0A918QQ03_9FLAO</name>
<dbReference type="AlphaFoldDB" id="A0A918QQ03"/>
<dbReference type="InterPro" id="IPR004589">
    <property type="entry name" value="DNA_helicase_ATP-dep_RecQ"/>
</dbReference>
<evidence type="ECO:0000256" key="11">
    <source>
        <dbReference type="ARBA" id="ARBA00044535"/>
    </source>
</evidence>
<evidence type="ECO:0000256" key="12">
    <source>
        <dbReference type="ARBA" id="ARBA00044550"/>
    </source>
</evidence>
<evidence type="ECO:0000259" key="14">
    <source>
        <dbReference type="PROSITE" id="PS51194"/>
    </source>
</evidence>
<dbReference type="GO" id="GO:0043138">
    <property type="term" value="F:3'-5' DNA helicase activity"/>
    <property type="evidence" value="ECO:0007669"/>
    <property type="project" value="UniProtKB-EC"/>
</dbReference>
<evidence type="ECO:0000256" key="2">
    <source>
        <dbReference type="ARBA" id="ARBA00022723"/>
    </source>
</evidence>
<dbReference type="InterPro" id="IPR014001">
    <property type="entry name" value="Helicase_ATP-bd"/>
</dbReference>
<proteinExistence type="inferred from homology"/>
<evidence type="ECO:0000256" key="7">
    <source>
        <dbReference type="ARBA" id="ARBA00023125"/>
    </source>
</evidence>
<evidence type="ECO:0000256" key="3">
    <source>
        <dbReference type="ARBA" id="ARBA00022741"/>
    </source>
</evidence>
<keyword evidence="5 15" id="KW-0347">Helicase</keyword>
<keyword evidence="7" id="KW-0238">DNA-binding</keyword>
<evidence type="ECO:0000313" key="16">
    <source>
        <dbReference type="Proteomes" id="UP000636004"/>
    </source>
</evidence>
<dbReference type="EMBL" id="BMWZ01000001">
    <property type="protein sequence ID" value="GGZ67297.1"/>
    <property type="molecule type" value="Genomic_DNA"/>
</dbReference>
<reference evidence="15" key="2">
    <citation type="submission" date="2020-09" db="EMBL/GenBank/DDBJ databases">
        <authorList>
            <person name="Sun Q."/>
            <person name="Kim S."/>
        </authorList>
    </citation>
    <scope>NUCLEOTIDE SEQUENCE</scope>
    <source>
        <strain evidence="15">KCTC 12710</strain>
    </source>
</reference>
<comment type="caution">
    <text evidence="15">The sequence shown here is derived from an EMBL/GenBank/DDBJ whole genome shotgun (WGS) entry which is preliminary data.</text>
</comment>
<sequence>MVEHPINILERYWNFTSFRPEQEAIIQAVLDGDDTFVLLPTGGGKSLCFQIPALVKRGICIVISPLIALMKDQVTALTDKGIKAMALTSGLSYSQLDTLLDNCIYGNYKFLYLSPERLQQELVQDRIKQMNVNLIAVDEAHCISQWGSDFRPAYKNINLLRQLQPSTNVIALTASARPNVVQDIIKELDFIQPKLFKKSFSRPNLAYMVFHEDDKYYRLETILKKNTESSILYVRNRKATLELSTFLKSKQISATYYHGGLSNDEKDINMTTWVNNQTQVMVATNAFGMGIDKPDVKTVIHLNLPESIESYFQEAGRAGRNGEKAFAVILKNHSDKVLVQNQFLKVLPTVSFVKQVYRKLCNYFQISYGEGEYLTFDFDFSTFCKTYAFNSILCYNALLILDRNSIITLSKQFINRVSVQFIISNHALFSYLETHVELSIIVKSILRMYGGIFDHVTKIDLNKIAAKASASEPILISALQLLERDEILTLDLAKTDAQVTFIEPREDDKSINRIASIIEQQNTLKQNQVHAMLDYVENNSQCKSMQLLVYFGEKDSKPCGICSVCIKSKQKHSTQDLTALSTQLIALLEHDDQSSRALLENLNCSEHELTTVLKLLLEHQRIKITPRNTYELNHL</sequence>
<dbReference type="GO" id="GO:0005524">
    <property type="term" value="F:ATP binding"/>
    <property type="evidence" value="ECO:0007669"/>
    <property type="project" value="UniProtKB-KW"/>
</dbReference>
<evidence type="ECO:0000313" key="15">
    <source>
        <dbReference type="EMBL" id="GGZ67297.1"/>
    </source>
</evidence>
<organism evidence="15 16">
    <name type="scientific">Algibacter mikhailovii</name>
    <dbReference type="NCBI Taxonomy" id="425498"/>
    <lineage>
        <taxon>Bacteria</taxon>
        <taxon>Pseudomonadati</taxon>
        <taxon>Bacteroidota</taxon>
        <taxon>Flavobacteriia</taxon>
        <taxon>Flavobacteriales</taxon>
        <taxon>Flavobacteriaceae</taxon>
        <taxon>Algibacter</taxon>
    </lineage>
</organism>
<evidence type="ECO:0000256" key="1">
    <source>
        <dbReference type="ARBA" id="ARBA00005446"/>
    </source>
</evidence>
<keyword evidence="4" id="KW-0378">Hydrolase</keyword>
<dbReference type="Pfam" id="PF16124">
    <property type="entry name" value="RecQ_Zn_bind"/>
    <property type="match status" value="1"/>
</dbReference>
<dbReference type="Gene3D" id="1.10.10.10">
    <property type="entry name" value="Winged helix-like DNA-binding domain superfamily/Winged helix DNA-binding domain"/>
    <property type="match status" value="1"/>
</dbReference>
<dbReference type="CDD" id="cd17920">
    <property type="entry name" value="DEXHc_RecQ"/>
    <property type="match status" value="1"/>
</dbReference>
<dbReference type="GO" id="GO:0006281">
    <property type="term" value="P:DNA repair"/>
    <property type="evidence" value="ECO:0007669"/>
    <property type="project" value="TreeGrafter"/>
</dbReference>
<protein>
    <recommendedName>
        <fullName evidence="11">ATP-dependent DNA helicase RecQ</fullName>
        <ecNumber evidence="10">5.6.2.4</ecNumber>
    </recommendedName>
    <alternativeName>
        <fullName evidence="12">DNA 3'-5' helicase RecQ</fullName>
    </alternativeName>
</protein>
<dbReference type="SUPFAM" id="SSF52540">
    <property type="entry name" value="P-loop containing nucleoside triphosphate hydrolases"/>
    <property type="match status" value="1"/>
</dbReference>
<dbReference type="InterPro" id="IPR001650">
    <property type="entry name" value="Helicase_C-like"/>
</dbReference>
<feature type="domain" description="Helicase ATP-binding" evidence="13">
    <location>
        <begin position="26"/>
        <end position="194"/>
    </location>
</feature>
<dbReference type="GO" id="GO:0030894">
    <property type="term" value="C:replisome"/>
    <property type="evidence" value="ECO:0007669"/>
    <property type="project" value="TreeGrafter"/>
</dbReference>
<gene>
    <name evidence="15" type="primary">recQ2</name>
    <name evidence="15" type="ORF">GCM10007028_00170</name>
</gene>
<keyword evidence="16" id="KW-1185">Reference proteome</keyword>
<comment type="similarity">
    <text evidence="1">Belongs to the helicase family. RecQ subfamily.</text>
</comment>
<keyword evidence="6" id="KW-0067">ATP-binding</keyword>
<feature type="domain" description="Helicase C-terminal" evidence="14">
    <location>
        <begin position="218"/>
        <end position="364"/>
    </location>
</feature>
<dbReference type="PROSITE" id="PS51194">
    <property type="entry name" value="HELICASE_CTER"/>
    <property type="match status" value="1"/>
</dbReference>
<dbReference type="GO" id="GO:0046872">
    <property type="term" value="F:metal ion binding"/>
    <property type="evidence" value="ECO:0007669"/>
    <property type="project" value="UniProtKB-KW"/>
</dbReference>
<evidence type="ECO:0000256" key="10">
    <source>
        <dbReference type="ARBA" id="ARBA00034808"/>
    </source>
</evidence>
<dbReference type="GO" id="GO:0005737">
    <property type="term" value="C:cytoplasm"/>
    <property type="evidence" value="ECO:0007669"/>
    <property type="project" value="TreeGrafter"/>
</dbReference>
<reference evidence="15" key="1">
    <citation type="journal article" date="2014" name="Int. J. Syst. Evol. Microbiol.">
        <title>Complete genome sequence of Corynebacterium casei LMG S-19264T (=DSM 44701T), isolated from a smear-ripened cheese.</title>
        <authorList>
            <consortium name="US DOE Joint Genome Institute (JGI-PGF)"/>
            <person name="Walter F."/>
            <person name="Albersmeier A."/>
            <person name="Kalinowski J."/>
            <person name="Ruckert C."/>
        </authorList>
    </citation>
    <scope>NUCLEOTIDE SEQUENCE</scope>
    <source>
        <strain evidence="15">KCTC 12710</strain>
    </source>
</reference>
<evidence type="ECO:0000256" key="4">
    <source>
        <dbReference type="ARBA" id="ARBA00022801"/>
    </source>
</evidence>
<dbReference type="GO" id="GO:0006310">
    <property type="term" value="P:DNA recombination"/>
    <property type="evidence" value="ECO:0007669"/>
    <property type="project" value="InterPro"/>
</dbReference>
<dbReference type="GO" id="GO:0009378">
    <property type="term" value="F:four-way junction helicase activity"/>
    <property type="evidence" value="ECO:0007669"/>
    <property type="project" value="TreeGrafter"/>
</dbReference>
<evidence type="ECO:0000256" key="6">
    <source>
        <dbReference type="ARBA" id="ARBA00022840"/>
    </source>
</evidence>
<dbReference type="GO" id="GO:0016787">
    <property type="term" value="F:hydrolase activity"/>
    <property type="evidence" value="ECO:0007669"/>
    <property type="project" value="UniProtKB-KW"/>
</dbReference>
<dbReference type="FunFam" id="3.40.50.300:FF:001389">
    <property type="entry name" value="ATP-dependent DNA helicase RecQ"/>
    <property type="match status" value="1"/>
</dbReference>
<dbReference type="Proteomes" id="UP000636004">
    <property type="component" value="Unassembled WGS sequence"/>
</dbReference>
<keyword evidence="3" id="KW-0547">Nucleotide-binding</keyword>
<keyword evidence="2" id="KW-0479">Metal-binding</keyword>
<dbReference type="PANTHER" id="PTHR13710">
    <property type="entry name" value="DNA HELICASE RECQ FAMILY MEMBER"/>
    <property type="match status" value="1"/>
</dbReference>
<evidence type="ECO:0000259" key="13">
    <source>
        <dbReference type="PROSITE" id="PS51192"/>
    </source>
</evidence>
<dbReference type="SMART" id="SM00487">
    <property type="entry name" value="DEXDc"/>
    <property type="match status" value="1"/>
</dbReference>
<dbReference type="Pfam" id="PF00271">
    <property type="entry name" value="Helicase_C"/>
    <property type="match status" value="1"/>
</dbReference>
<dbReference type="Pfam" id="PF00270">
    <property type="entry name" value="DEAD"/>
    <property type="match status" value="1"/>
</dbReference>
<evidence type="ECO:0000256" key="9">
    <source>
        <dbReference type="ARBA" id="ARBA00034617"/>
    </source>
</evidence>
<evidence type="ECO:0000256" key="5">
    <source>
        <dbReference type="ARBA" id="ARBA00022806"/>
    </source>
</evidence>